<gene>
    <name evidence="4" type="ORF">SAMN05660923_00338</name>
</gene>
<evidence type="ECO:0000259" key="3">
    <source>
        <dbReference type="Pfam" id="PF14684"/>
    </source>
</evidence>
<dbReference type="EMBL" id="FNNG01000001">
    <property type="protein sequence ID" value="SDW16871.1"/>
    <property type="molecule type" value="Genomic_DNA"/>
</dbReference>
<feature type="domain" description="Tail specific protease" evidence="2">
    <location>
        <begin position="182"/>
        <end position="388"/>
    </location>
</feature>
<dbReference type="PROSITE" id="PS51257">
    <property type="entry name" value="PROKAR_LIPOPROTEIN"/>
    <property type="match status" value="1"/>
</dbReference>
<keyword evidence="4" id="KW-0645">Protease</keyword>
<keyword evidence="1" id="KW-0812">Transmembrane</keyword>
<organism evidence="4 5">
    <name type="scientific">Tepidimicrobium xylanilyticum</name>
    <dbReference type="NCBI Taxonomy" id="1123352"/>
    <lineage>
        <taxon>Bacteria</taxon>
        <taxon>Bacillati</taxon>
        <taxon>Bacillota</taxon>
        <taxon>Tissierellia</taxon>
        <taxon>Tissierellales</taxon>
        <taxon>Tepidimicrobiaceae</taxon>
        <taxon>Tepidimicrobium</taxon>
    </lineage>
</organism>
<dbReference type="AlphaFoldDB" id="A0A1H2RBX5"/>
<evidence type="ECO:0000313" key="4">
    <source>
        <dbReference type="EMBL" id="SDW16871.1"/>
    </source>
</evidence>
<keyword evidence="4" id="KW-0378">Hydrolase</keyword>
<dbReference type="SUPFAM" id="SSF52096">
    <property type="entry name" value="ClpP/crotonase"/>
    <property type="match status" value="1"/>
</dbReference>
<dbReference type="CDD" id="cd07563">
    <property type="entry name" value="Peptidase_S41_IRBP"/>
    <property type="match status" value="1"/>
</dbReference>
<dbReference type="GO" id="GO:0008236">
    <property type="term" value="F:serine-type peptidase activity"/>
    <property type="evidence" value="ECO:0007669"/>
    <property type="project" value="InterPro"/>
</dbReference>
<dbReference type="OrthoDB" id="1653205at2"/>
<dbReference type="Pfam" id="PF03572">
    <property type="entry name" value="Peptidase_S41"/>
    <property type="match status" value="1"/>
</dbReference>
<evidence type="ECO:0000256" key="1">
    <source>
        <dbReference type="SAM" id="Phobius"/>
    </source>
</evidence>
<evidence type="ECO:0000313" key="5">
    <source>
        <dbReference type="Proteomes" id="UP000198828"/>
    </source>
</evidence>
<protein>
    <submittedName>
        <fullName evidence="4">Tricorn protease C1 domain-containing protein</fullName>
    </submittedName>
</protein>
<dbReference type="Gene3D" id="3.90.226.10">
    <property type="entry name" value="2-enoyl-CoA Hydratase, Chain A, domain 1"/>
    <property type="match status" value="1"/>
</dbReference>
<feature type="transmembrane region" description="Helical" evidence="1">
    <location>
        <begin position="7"/>
        <end position="22"/>
    </location>
</feature>
<dbReference type="GO" id="GO:0006508">
    <property type="term" value="P:proteolysis"/>
    <property type="evidence" value="ECO:0007669"/>
    <property type="project" value="UniProtKB-KW"/>
</dbReference>
<dbReference type="Proteomes" id="UP000198828">
    <property type="component" value="Unassembled WGS sequence"/>
</dbReference>
<dbReference type="Gene3D" id="3.30.750.44">
    <property type="match status" value="1"/>
</dbReference>
<proteinExistence type="predicted"/>
<accession>A0A1H2RBX5</accession>
<dbReference type="RefSeq" id="WP_093750197.1">
    <property type="nucleotide sequence ID" value="NZ_BSYN01000001.1"/>
</dbReference>
<keyword evidence="1" id="KW-1133">Transmembrane helix</keyword>
<sequence>MEKRRFIIIYVILITIMFGLIGCSNDDIAITAEDAEAYGIIETNMSTDEKLEDFEYMYTLLKENYPFFKVNKRLHNVDWLKNKSKYEKMIKNTKNDAEFFVALDNILSDLNNPHTHIFSGDVYKRYYKHFYPYEHPILNYEKSMERYGFDGNVENIDLDPNSDFLIIDDEVLKTDILIEDEVAYMKIDSMSYNHIKEDYVKVEAFLKEVEDYDKLIIDIRGNTGGFDDYWKNIVGFLIDETLKVEYYSFYRGDYRDKYDLYKVPFSKPIEDLDEGILNEFPPEVREDYDYYSKNVVMVQPWNVLDFKGKVYLLVDRYVFSSAEKFASFAKDSGFATLIGEPTGGDRVFPEIPFAYLPNSGFVIRFSAELGINSDGTINMETKTIPHIQVDATPNDDFTKDMCIQAAIED</sequence>
<keyword evidence="1" id="KW-0472">Membrane</keyword>
<dbReference type="InterPro" id="IPR029045">
    <property type="entry name" value="ClpP/crotonase-like_dom_sf"/>
</dbReference>
<name>A0A1H2RBX5_9FIRM</name>
<dbReference type="Pfam" id="PF14684">
    <property type="entry name" value="Tricorn_C1"/>
    <property type="match status" value="1"/>
</dbReference>
<keyword evidence="5" id="KW-1185">Reference proteome</keyword>
<dbReference type="InterPro" id="IPR005151">
    <property type="entry name" value="Tail-specific_protease"/>
</dbReference>
<reference evidence="4 5" key="1">
    <citation type="submission" date="2016-10" db="EMBL/GenBank/DDBJ databases">
        <authorList>
            <person name="de Groot N.N."/>
        </authorList>
    </citation>
    <scope>NUCLEOTIDE SEQUENCE [LARGE SCALE GENOMIC DNA]</scope>
    <source>
        <strain evidence="4 5">DSM 23310</strain>
    </source>
</reference>
<feature type="domain" description="Tricorn protease C1" evidence="3">
    <location>
        <begin position="48"/>
        <end position="104"/>
    </location>
</feature>
<evidence type="ECO:0000259" key="2">
    <source>
        <dbReference type="Pfam" id="PF03572"/>
    </source>
</evidence>
<dbReference type="InterPro" id="IPR028204">
    <property type="entry name" value="Tricorn_C1"/>
</dbReference>